<name>A0A0L0SD78_ALLM3</name>
<keyword evidence="2" id="KW-1185">Reference proteome</keyword>
<dbReference type="EMBL" id="GG745336">
    <property type="protein sequence ID" value="KNE60402.1"/>
    <property type="molecule type" value="Genomic_DNA"/>
</dbReference>
<sequence length="199" mass="20850">MATAVPARQPAADSQDNARAVAMAYLSETPGNGRIVALGDSFYRGARPSQPDLVALSDAGSATGKSPSDAFTALASFADAPTPTTVNVTVPAPTTTGGASNGSAAPAFEITSNIAELPVHVRDAHAQVGNNLKLGYSFQLKRMPHWYPGHVNAHTGQVEPVTNWAAAARYPVTPIDEQSPDQDHIVIVDPGRQVWVWAD</sequence>
<dbReference type="Proteomes" id="UP000054350">
    <property type="component" value="Unassembled WGS sequence"/>
</dbReference>
<organism evidence="1 2">
    <name type="scientific">Allomyces macrogynus (strain ATCC 38327)</name>
    <name type="common">Allomyces javanicus var. macrogynus</name>
    <dbReference type="NCBI Taxonomy" id="578462"/>
    <lineage>
        <taxon>Eukaryota</taxon>
        <taxon>Fungi</taxon>
        <taxon>Fungi incertae sedis</taxon>
        <taxon>Blastocladiomycota</taxon>
        <taxon>Blastocladiomycetes</taxon>
        <taxon>Blastocladiales</taxon>
        <taxon>Blastocladiaceae</taxon>
        <taxon>Allomyces</taxon>
    </lineage>
</organism>
<dbReference type="AlphaFoldDB" id="A0A0L0SD78"/>
<proteinExistence type="predicted"/>
<reference evidence="2" key="2">
    <citation type="submission" date="2009-11" db="EMBL/GenBank/DDBJ databases">
        <title>The Genome Sequence of Allomyces macrogynus strain ATCC 38327.</title>
        <authorList>
            <consortium name="The Broad Institute Genome Sequencing Platform"/>
            <person name="Russ C."/>
            <person name="Cuomo C."/>
            <person name="Shea T."/>
            <person name="Young S.K."/>
            <person name="Zeng Q."/>
            <person name="Koehrsen M."/>
            <person name="Haas B."/>
            <person name="Borodovsky M."/>
            <person name="Guigo R."/>
            <person name="Alvarado L."/>
            <person name="Berlin A."/>
            <person name="Borenstein D."/>
            <person name="Chen Z."/>
            <person name="Engels R."/>
            <person name="Freedman E."/>
            <person name="Gellesch M."/>
            <person name="Goldberg J."/>
            <person name="Griggs A."/>
            <person name="Gujja S."/>
            <person name="Heiman D."/>
            <person name="Hepburn T."/>
            <person name="Howarth C."/>
            <person name="Jen D."/>
            <person name="Larson L."/>
            <person name="Lewis B."/>
            <person name="Mehta T."/>
            <person name="Park D."/>
            <person name="Pearson M."/>
            <person name="Roberts A."/>
            <person name="Saif S."/>
            <person name="Shenoy N."/>
            <person name="Sisk P."/>
            <person name="Stolte C."/>
            <person name="Sykes S."/>
            <person name="Walk T."/>
            <person name="White J."/>
            <person name="Yandava C."/>
            <person name="Burger G."/>
            <person name="Gray M.W."/>
            <person name="Holland P.W.H."/>
            <person name="King N."/>
            <person name="Lang F.B.F."/>
            <person name="Roger A.J."/>
            <person name="Ruiz-Trillo I."/>
            <person name="Lander E."/>
            <person name="Nusbaum C."/>
        </authorList>
    </citation>
    <scope>NUCLEOTIDE SEQUENCE [LARGE SCALE GENOMIC DNA]</scope>
    <source>
        <strain evidence="2">ATCC 38327</strain>
    </source>
</reference>
<dbReference type="VEuPathDB" id="FungiDB:AMAG_05791"/>
<reference evidence="1 2" key="1">
    <citation type="submission" date="2009-11" db="EMBL/GenBank/DDBJ databases">
        <title>Annotation of Allomyces macrogynus ATCC 38327.</title>
        <authorList>
            <consortium name="The Broad Institute Genome Sequencing Platform"/>
            <person name="Russ C."/>
            <person name="Cuomo C."/>
            <person name="Burger G."/>
            <person name="Gray M.W."/>
            <person name="Holland P.W.H."/>
            <person name="King N."/>
            <person name="Lang F.B.F."/>
            <person name="Roger A.J."/>
            <person name="Ruiz-Trillo I."/>
            <person name="Young S.K."/>
            <person name="Zeng Q."/>
            <person name="Gargeya S."/>
            <person name="Fitzgerald M."/>
            <person name="Haas B."/>
            <person name="Abouelleil A."/>
            <person name="Alvarado L."/>
            <person name="Arachchi H.M."/>
            <person name="Berlin A."/>
            <person name="Chapman S.B."/>
            <person name="Gearin G."/>
            <person name="Goldberg J."/>
            <person name="Griggs A."/>
            <person name="Gujja S."/>
            <person name="Hansen M."/>
            <person name="Heiman D."/>
            <person name="Howarth C."/>
            <person name="Larimer J."/>
            <person name="Lui A."/>
            <person name="MacDonald P.J.P."/>
            <person name="McCowen C."/>
            <person name="Montmayeur A."/>
            <person name="Murphy C."/>
            <person name="Neiman D."/>
            <person name="Pearson M."/>
            <person name="Priest M."/>
            <person name="Roberts A."/>
            <person name="Saif S."/>
            <person name="Shea T."/>
            <person name="Sisk P."/>
            <person name="Stolte C."/>
            <person name="Sykes S."/>
            <person name="Wortman J."/>
            <person name="Nusbaum C."/>
            <person name="Birren B."/>
        </authorList>
    </citation>
    <scope>NUCLEOTIDE SEQUENCE [LARGE SCALE GENOMIC DNA]</scope>
    <source>
        <strain evidence="1 2">ATCC 38327</strain>
    </source>
</reference>
<evidence type="ECO:0000313" key="1">
    <source>
        <dbReference type="EMBL" id="KNE60402.1"/>
    </source>
</evidence>
<protein>
    <submittedName>
        <fullName evidence="1">Uncharacterized protein</fullName>
    </submittedName>
</protein>
<evidence type="ECO:0000313" key="2">
    <source>
        <dbReference type="Proteomes" id="UP000054350"/>
    </source>
</evidence>
<dbReference type="OrthoDB" id="10541328at2759"/>
<gene>
    <name evidence="1" type="ORF">AMAG_05791</name>
</gene>
<accession>A0A0L0SD78</accession>